<dbReference type="CDD" id="cd03035">
    <property type="entry name" value="ArsC_Yffb"/>
    <property type="match status" value="1"/>
</dbReference>
<protein>
    <submittedName>
        <fullName evidence="1">FIG138056: a glutathione-dependent thiol reductase</fullName>
    </submittedName>
</protein>
<dbReference type="Pfam" id="PF03960">
    <property type="entry name" value="ArsC"/>
    <property type="match status" value="1"/>
</dbReference>
<reference evidence="1" key="1">
    <citation type="submission" date="2018-06" db="EMBL/GenBank/DDBJ databases">
        <authorList>
            <person name="Zhirakovskaya E."/>
        </authorList>
    </citation>
    <scope>NUCLEOTIDE SEQUENCE</scope>
</reference>
<dbReference type="AlphaFoldDB" id="A0A3B0W078"/>
<dbReference type="EMBL" id="UOFB01000056">
    <property type="protein sequence ID" value="VAW44672.1"/>
    <property type="molecule type" value="Genomic_DNA"/>
</dbReference>
<proteinExistence type="predicted"/>
<dbReference type="NCBIfam" id="TIGR01617">
    <property type="entry name" value="arsC_related"/>
    <property type="match status" value="1"/>
</dbReference>
<dbReference type="InterPro" id="IPR006660">
    <property type="entry name" value="Arsenate_reductase-like"/>
</dbReference>
<sequence length="117" mass="13729">MILYGIPNCDTVRKARKFLENHQIPYQFHDFKKEGITLERLQSWLTQHPITTLVNKRSTSWRQLSEQQKEALMSHNDLSILIEHPTLIKRPVLETENTSQPPLLIGFDETAYQTLKT</sequence>
<dbReference type="PROSITE" id="PS51353">
    <property type="entry name" value="ARSC"/>
    <property type="match status" value="1"/>
</dbReference>
<dbReference type="PANTHER" id="PTHR30041">
    <property type="entry name" value="ARSENATE REDUCTASE"/>
    <property type="match status" value="1"/>
</dbReference>
<evidence type="ECO:0000313" key="1">
    <source>
        <dbReference type="EMBL" id="VAW44672.1"/>
    </source>
</evidence>
<dbReference type="Gene3D" id="3.40.30.10">
    <property type="entry name" value="Glutaredoxin"/>
    <property type="match status" value="1"/>
</dbReference>
<dbReference type="InterPro" id="IPR036249">
    <property type="entry name" value="Thioredoxin-like_sf"/>
</dbReference>
<accession>A0A3B0W078</accession>
<dbReference type="PANTHER" id="PTHR30041:SF8">
    <property type="entry name" value="PROTEIN YFFB"/>
    <property type="match status" value="1"/>
</dbReference>
<dbReference type="InterPro" id="IPR006504">
    <property type="entry name" value="Tscrpt_reg_Spx/MgsR"/>
</dbReference>
<organism evidence="1">
    <name type="scientific">hydrothermal vent metagenome</name>
    <dbReference type="NCBI Taxonomy" id="652676"/>
    <lineage>
        <taxon>unclassified sequences</taxon>
        <taxon>metagenomes</taxon>
        <taxon>ecological metagenomes</taxon>
    </lineage>
</organism>
<gene>
    <name evidence="1" type="ORF">MNBD_GAMMA04-1933</name>
</gene>
<name>A0A3B0W078_9ZZZZ</name>
<dbReference type="SUPFAM" id="SSF52833">
    <property type="entry name" value="Thioredoxin-like"/>
    <property type="match status" value="1"/>
</dbReference>